<sequence>MEILDENLLQSAQDLRLWAKVHPRTEQLCQADSKDNVGVVHFLLLNTLKKLGRSDLKTFQWYLIQGVGGFPSISKCQLEKATRPTTVDRMVESYCDEGAVKITLVILRKMDQNNLADELKEKFPNNV</sequence>
<name>A0A4W5KZP6_9TELE</name>
<protein>
    <recommendedName>
        <fullName evidence="1">Pyrin domain-containing protein</fullName>
    </recommendedName>
</protein>
<dbReference type="Gene3D" id="1.10.533.10">
    <property type="entry name" value="Death Domain, Fas"/>
    <property type="match status" value="1"/>
</dbReference>
<dbReference type="CDD" id="cd08321">
    <property type="entry name" value="Pyrin_ASC-like"/>
    <property type="match status" value="1"/>
</dbReference>
<evidence type="ECO:0000313" key="2">
    <source>
        <dbReference type="Ensembl" id="ENSHHUP00000016869.1"/>
    </source>
</evidence>
<keyword evidence="3" id="KW-1185">Reference proteome</keyword>
<dbReference type="InterPro" id="IPR011029">
    <property type="entry name" value="DEATH-like_dom_sf"/>
</dbReference>
<dbReference type="SMART" id="SM01289">
    <property type="entry name" value="PYRIN"/>
    <property type="match status" value="1"/>
</dbReference>
<reference evidence="2" key="3">
    <citation type="submission" date="2025-09" db="UniProtKB">
        <authorList>
            <consortium name="Ensembl"/>
        </authorList>
    </citation>
    <scope>IDENTIFICATION</scope>
</reference>
<dbReference type="SUPFAM" id="SSF47986">
    <property type="entry name" value="DEATH domain"/>
    <property type="match status" value="1"/>
</dbReference>
<dbReference type="AlphaFoldDB" id="A0A4W5KZP6"/>
<dbReference type="InterPro" id="IPR004020">
    <property type="entry name" value="DAPIN"/>
</dbReference>
<accession>A0A4W5KZP6</accession>
<dbReference type="Proteomes" id="UP000314982">
    <property type="component" value="Unassembled WGS sequence"/>
</dbReference>
<dbReference type="PROSITE" id="PS50824">
    <property type="entry name" value="DAPIN"/>
    <property type="match status" value="1"/>
</dbReference>
<proteinExistence type="predicted"/>
<reference evidence="3" key="1">
    <citation type="submission" date="2018-06" db="EMBL/GenBank/DDBJ databases">
        <title>Genome assembly of Danube salmon.</title>
        <authorList>
            <person name="Macqueen D.J."/>
            <person name="Gundappa M.K."/>
        </authorList>
    </citation>
    <scope>NUCLEOTIDE SEQUENCE [LARGE SCALE GENOMIC DNA]</scope>
</reference>
<dbReference type="Pfam" id="PF02758">
    <property type="entry name" value="PYRIN"/>
    <property type="match status" value="1"/>
</dbReference>
<dbReference type="Ensembl" id="ENSHHUT00000017486.1">
    <property type="protein sequence ID" value="ENSHHUP00000016869.1"/>
    <property type="gene ID" value="ENSHHUG00000010524.1"/>
</dbReference>
<evidence type="ECO:0000259" key="1">
    <source>
        <dbReference type="PROSITE" id="PS50824"/>
    </source>
</evidence>
<feature type="domain" description="Pyrin" evidence="1">
    <location>
        <begin position="44"/>
        <end position="125"/>
    </location>
</feature>
<evidence type="ECO:0000313" key="3">
    <source>
        <dbReference type="Proteomes" id="UP000314982"/>
    </source>
</evidence>
<organism evidence="2 3">
    <name type="scientific">Hucho hucho</name>
    <name type="common">huchen</name>
    <dbReference type="NCBI Taxonomy" id="62062"/>
    <lineage>
        <taxon>Eukaryota</taxon>
        <taxon>Metazoa</taxon>
        <taxon>Chordata</taxon>
        <taxon>Craniata</taxon>
        <taxon>Vertebrata</taxon>
        <taxon>Euteleostomi</taxon>
        <taxon>Actinopterygii</taxon>
        <taxon>Neopterygii</taxon>
        <taxon>Teleostei</taxon>
        <taxon>Protacanthopterygii</taxon>
        <taxon>Salmoniformes</taxon>
        <taxon>Salmonidae</taxon>
        <taxon>Salmoninae</taxon>
        <taxon>Hucho</taxon>
    </lineage>
</organism>
<reference evidence="2" key="2">
    <citation type="submission" date="2025-08" db="UniProtKB">
        <authorList>
            <consortium name="Ensembl"/>
        </authorList>
    </citation>
    <scope>IDENTIFICATION</scope>
</reference>
<dbReference type="STRING" id="62062.ENSHHUP00000016869"/>
<dbReference type="GeneTree" id="ENSGT00980000199089"/>